<evidence type="ECO:0000256" key="8">
    <source>
        <dbReference type="RuleBase" id="RU363108"/>
    </source>
</evidence>
<gene>
    <name evidence="9" type="ORF">Zmor_017236</name>
</gene>
<feature type="transmembrane region" description="Helical" evidence="8">
    <location>
        <begin position="12"/>
        <end position="33"/>
    </location>
</feature>
<dbReference type="InterPro" id="IPR013604">
    <property type="entry name" value="7TM_chemorcpt"/>
</dbReference>
<evidence type="ECO:0000256" key="5">
    <source>
        <dbReference type="ARBA" id="ARBA00023136"/>
    </source>
</evidence>
<feature type="transmembrane region" description="Helical" evidence="8">
    <location>
        <begin position="83"/>
        <end position="103"/>
    </location>
</feature>
<dbReference type="GO" id="GO:0007635">
    <property type="term" value="P:chemosensory behavior"/>
    <property type="evidence" value="ECO:0007669"/>
    <property type="project" value="TreeGrafter"/>
</dbReference>
<evidence type="ECO:0000313" key="9">
    <source>
        <dbReference type="EMBL" id="KAJ3651183.1"/>
    </source>
</evidence>
<dbReference type="GO" id="GO:0030424">
    <property type="term" value="C:axon"/>
    <property type="evidence" value="ECO:0007669"/>
    <property type="project" value="TreeGrafter"/>
</dbReference>
<feature type="transmembrane region" description="Helical" evidence="8">
    <location>
        <begin position="45"/>
        <end position="63"/>
    </location>
</feature>
<evidence type="ECO:0000256" key="1">
    <source>
        <dbReference type="ARBA" id="ARBA00004651"/>
    </source>
</evidence>
<accession>A0AA38I8K8</accession>
<keyword evidence="2 8" id="KW-1003">Cell membrane</keyword>
<evidence type="ECO:0000313" key="10">
    <source>
        <dbReference type="Proteomes" id="UP001168821"/>
    </source>
</evidence>
<feature type="transmembrane region" description="Helical" evidence="8">
    <location>
        <begin position="131"/>
        <end position="153"/>
    </location>
</feature>
<proteinExistence type="inferred from homology"/>
<dbReference type="EMBL" id="JALNTZ010000005">
    <property type="protein sequence ID" value="KAJ3651183.1"/>
    <property type="molecule type" value="Genomic_DNA"/>
</dbReference>
<evidence type="ECO:0000256" key="6">
    <source>
        <dbReference type="ARBA" id="ARBA00023170"/>
    </source>
</evidence>
<dbReference type="Pfam" id="PF08395">
    <property type="entry name" value="7tm_7"/>
    <property type="match status" value="1"/>
</dbReference>
<dbReference type="Proteomes" id="UP001168821">
    <property type="component" value="Unassembled WGS sequence"/>
</dbReference>
<sequence length="381" mass="44704">MKMLVKFMSKDLIFLRHLCWYLNLLLITPWYNFNTNSFQHLRWSKVYGIFLLSIKTFLIVYSILDESIQHLYGKMFFSQKLFFSGSCIIVTVLNVVTIFNCCYCKLDQWKTLFTNLHSIQEKVHTGVWKNLYVTIVTKHTVFVLFLLYIYYVWSNVMGVAFYKVAILSGFMELYYEFLIILLITSLVGCLKRRYEQLNDNLRKLRGRNNLEIVVHHLIRDYRTLAESVEIFNTLFGYQIILIIFHCGLTLINSLNFTFLRLVINIDDRFYQHSLVSNVCFLVIILYNFLSVVIPVSTTVQEARKFVDLSYKLQDVVGLGSREMDVLTKLVDNSKDFVPVFSTSGVFIINKTLICSVIGNVATYFIITIQLNENEYQKILKN</sequence>
<dbReference type="GO" id="GO:0005886">
    <property type="term" value="C:plasma membrane"/>
    <property type="evidence" value="ECO:0007669"/>
    <property type="project" value="UniProtKB-SubCell"/>
</dbReference>
<dbReference type="GO" id="GO:0050909">
    <property type="term" value="P:sensory perception of taste"/>
    <property type="evidence" value="ECO:0007669"/>
    <property type="project" value="InterPro"/>
</dbReference>
<comment type="function">
    <text evidence="8">Gustatory receptor which mediates acceptance or avoidance behavior, depending on its substrates.</text>
</comment>
<keyword evidence="3 8" id="KW-0812">Transmembrane</keyword>
<comment type="caution">
    <text evidence="9">The sequence shown here is derived from an EMBL/GenBank/DDBJ whole genome shotgun (WGS) entry which is preliminary data.</text>
</comment>
<comment type="subcellular location">
    <subcellularLocation>
        <location evidence="1 8">Cell membrane</location>
        <topology evidence="1 8">Multi-pass membrane protein</topology>
    </subcellularLocation>
</comment>
<evidence type="ECO:0000256" key="2">
    <source>
        <dbReference type="ARBA" id="ARBA00022475"/>
    </source>
</evidence>
<comment type="similarity">
    <text evidence="8">Belongs to the insect chemoreceptor superfamily. Gustatory receptor (GR) family.</text>
</comment>
<reference evidence="9" key="1">
    <citation type="journal article" date="2023" name="G3 (Bethesda)">
        <title>Whole genome assemblies of Zophobas morio and Tenebrio molitor.</title>
        <authorList>
            <person name="Kaur S."/>
            <person name="Stinson S.A."/>
            <person name="diCenzo G.C."/>
        </authorList>
    </citation>
    <scope>NUCLEOTIDE SEQUENCE</scope>
    <source>
        <strain evidence="9">QUZm001</strain>
    </source>
</reference>
<protein>
    <recommendedName>
        <fullName evidence="8">Gustatory receptor</fullName>
    </recommendedName>
</protein>
<keyword evidence="5 8" id="KW-0472">Membrane</keyword>
<keyword evidence="4 8" id="KW-1133">Transmembrane helix</keyword>
<dbReference type="PANTHER" id="PTHR21143:SF104">
    <property type="entry name" value="GUSTATORY RECEPTOR 8A-RELATED"/>
    <property type="match status" value="1"/>
</dbReference>
<keyword evidence="7 8" id="KW-0807">Transducer</keyword>
<dbReference type="GO" id="GO:0008049">
    <property type="term" value="P:male courtship behavior"/>
    <property type="evidence" value="ECO:0007669"/>
    <property type="project" value="TreeGrafter"/>
</dbReference>
<name>A0AA38I8K8_9CUCU</name>
<evidence type="ECO:0000256" key="4">
    <source>
        <dbReference type="ARBA" id="ARBA00022989"/>
    </source>
</evidence>
<dbReference type="AlphaFoldDB" id="A0AA38I8K8"/>
<dbReference type="GO" id="GO:0007165">
    <property type="term" value="P:signal transduction"/>
    <property type="evidence" value="ECO:0007669"/>
    <property type="project" value="UniProtKB-KW"/>
</dbReference>
<dbReference type="GO" id="GO:0030425">
    <property type="term" value="C:dendrite"/>
    <property type="evidence" value="ECO:0007669"/>
    <property type="project" value="TreeGrafter"/>
</dbReference>
<feature type="transmembrane region" description="Helical" evidence="8">
    <location>
        <begin position="234"/>
        <end position="254"/>
    </location>
</feature>
<evidence type="ECO:0000256" key="3">
    <source>
        <dbReference type="ARBA" id="ARBA00022692"/>
    </source>
</evidence>
<dbReference type="GO" id="GO:0043025">
    <property type="term" value="C:neuronal cell body"/>
    <property type="evidence" value="ECO:0007669"/>
    <property type="project" value="TreeGrafter"/>
</dbReference>
<dbReference type="PANTHER" id="PTHR21143">
    <property type="entry name" value="INVERTEBRATE GUSTATORY RECEPTOR"/>
    <property type="match status" value="1"/>
</dbReference>
<feature type="transmembrane region" description="Helical" evidence="8">
    <location>
        <begin position="274"/>
        <end position="295"/>
    </location>
</feature>
<organism evidence="9 10">
    <name type="scientific">Zophobas morio</name>
    <dbReference type="NCBI Taxonomy" id="2755281"/>
    <lineage>
        <taxon>Eukaryota</taxon>
        <taxon>Metazoa</taxon>
        <taxon>Ecdysozoa</taxon>
        <taxon>Arthropoda</taxon>
        <taxon>Hexapoda</taxon>
        <taxon>Insecta</taxon>
        <taxon>Pterygota</taxon>
        <taxon>Neoptera</taxon>
        <taxon>Endopterygota</taxon>
        <taxon>Coleoptera</taxon>
        <taxon>Polyphaga</taxon>
        <taxon>Cucujiformia</taxon>
        <taxon>Tenebrionidae</taxon>
        <taxon>Zophobas</taxon>
    </lineage>
</organism>
<feature type="transmembrane region" description="Helical" evidence="8">
    <location>
        <begin position="173"/>
        <end position="190"/>
    </location>
</feature>
<evidence type="ECO:0000256" key="7">
    <source>
        <dbReference type="ARBA" id="ARBA00023224"/>
    </source>
</evidence>
<keyword evidence="10" id="KW-1185">Reference proteome</keyword>
<keyword evidence="6 8" id="KW-0675">Receptor</keyword>